<comment type="caution">
    <text evidence="2">The sequence shown here is derived from an EMBL/GenBank/DDBJ whole genome shotgun (WGS) entry which is preliminary data.</text>
</comment>
<reference evidence="2" key="1">
    <citation type="submission" date="2020-06" db="EMBL/GenBank/DDBJ databases">
        <authorList>
            <person name="Onetto C."/>
        </authorList>
    </citation>
    <scope>NUCLEOTIDE SEQUENCE</scope>
</reference>
<organism evidence="2 3">
    <name type="scientific">Aureobasidium uvarum</name>
    <dbReference type="NCBI Taxonomy" id="2773716"/>
    <lineage>
        <taxon>Eukaryota</taxon>
        <taxon>Fungi</taxon>
        <taxon>Dikarya</taxon>
        <taxon>Ascomycota</taxon>
        <taxon>Pezizomycotina</taxon>
        <taxon>Dothideomycetes</taxon>
        <taxon>Dothideomycetidae</taxon>
        <taxon>Dothideales</taxon>
        <taxon>Saccotheciaceae</taxon>
        <taxon>Aureobasidium</taxon>
    </lineage>
</organism>
<gene>
    <name evidence="2" type="ORF">AWRI4620_LOCUS9729</name>
</gene>
<feature type="region of interest" description="Disordered" evidence="1">
    <location>
        <begin position="1"/>
        <end position="39"/>
    </location>
</feature>
<proteinExistence type="predicted"/>
<protein>
    <submittedName>
        <fullName evidence="2">Uncharacterized protein</fullName>
    </submittedName>
</protein>
<name>A0A9N8KZQ2_9PEZI</name>
<feature type="compositionally biased region" description="Low complexity" evidence="1">
    <location>
        <begin position="27"/>
        <end position="39"/>
    </location>
</feature>
<dbReference type="AlphaFoldDB" id="A0A9N8KZQ2"/>
<accession>A0A9N8KZQ2</accession>
<keyword evidence="3" id="KW-1185">Reference proteome</keyword>
<evidence type="ECO:0000313" key="3">
    <source>
        <dbReference type="Proteomes" id="UP000745764"/>
    </source>
</evidence>
<feature type="compositionally biased region" description="Polar residues" evidence="1">
    <location>
        <begin position="1"/>
        <end position="26"/>
    </location>
</feature>
<dbReference type="Proteomes" id="UP000745764">
    <property type="component" value="Unassembled WGS sequence"/>
</dbReference>
<evidence type="ECO:0000313" key="2">
    <source>
        <dbReference type="EMBL" id="CAD0115474.1"/>
    </source>
</evidence>
<dbReference type="OrthoDB" id="3946768at2759"/>
<dbReference type="EMBL" id="CAINUL010000019">
    <property type="protein sequence ID" value="CAD0115474.1"/>
    <property type="molecule type" value="Genomic_DNA"/>
</dbReference>
<evidence type="ECO:0000256" key="1">
    <source>
        <dbReference type="SAM" id="MobiDB-lite"/>
    </source>
</evidence>
<sequence length="323" mass="33997">MPSGSSTTTSNRPVSSTIKSSTTPRVTTSSHPLSSTSLGFSFTRPTSLDSLALSYYTQITSGISYNSQGTIVGHLKQATLTSSVPAVTADPMDRSAQPSLQSQLQSAGLPSFDATVSDVTAAMDSALMGNVSTGDTGVFGDPDDSDSDPNLNQTLSRHRFAKRDWLDDLSNGFDTVVCNDIVTSLSETVEGVCGIKAGAEAVYCLATGCYKTAAPPAQYTFDNTYSLNLPSFHGNGHVYQDATSTLVCNDCGMSVSNLRIKGTIVIDLQSGKLLPSEMTLSQDSVQRFDMAVYTTGAASGSWSYVMSTYTLQSITATGVFTIS</sequence>